<sequence>MAGRRKFEKPDVGISRRRRMRRKTEERRRRRDQEDRETRETEELCVPIGDGRIGKNQMAVVPSRDRRRTRLREAEPNSPPRF</sequence>
<evidence type="ECO:0000313" key="3">
    <source>
        <dbReference type="Proteomes" id="UP001066276"/>
    </source>
</evidence>
<feature type="region of interest" description="Disordered" evidence="1">
    <location>
        <begin position="1"/>
        <end position="82"/>
    </location>
</feature>
<reference evidence="2" key="1">
    <citation type="journal article" date="2022" name="bioRxiv">
        <title>Sequencing and chromosome-scale assembly of the giantPleurodeles waltlgenome.</title>
        <authorList>
            <person name="Brown T."/>
            <person name="Elewa A."/>
            <person name="Iarovenko S."/>
            <person name="Subramanian E."/>
            <person name="Araus A.J."/>
            <person name="Petzold A."/>
            <person name="Susuki M."/>
            <person name="Suzuki K.-i.T."/>
            <person name="Hayashi T."/>
            <person name="Toyoda A."/>
            <person name="Oliveira C."/>
            <person name="Osipova E."/>
            <person name="Leigh N.D."/>
            <person name="Simon A."/>
            <person name="Yun M.H."/>
        </authorList>
    </citation>
    <scope>NUCLEOTIDE SEQUENCE</scope>
    <source>
        <strain evidence="2">20211129_DDA</strain>
        <tissue evidence="2">Liver</tissue>
    </source>
</reference>
<keyword evidence="3" id="KW-1185">Reference proteome</keyword>
<evidence type="ECO:0000256" key="1">
    <source>
        <dbReference type="SAM" id="MobiDB-lite"/>
    </source>
</evidence>
<proteinExistence type="predicted"/>
<gene>
    <name evidence="2" type="ORF">NDU88_007868</name>
</gene>
<dbReference type="EMBL" id="JANPWB010000011">
    <property type="protein sequence ID" value="KAJ1129500.1"/>
    <property type="molecule type" value="Genomic_DNA"/>
</dbReference>
<dbReference type="Proteomes" id="UP001066276">
    <property type="component" value="Chromosome 7"/>
</dbReference>
<evidence type="ECO:0000313" key="2">
    <source>
        <dbReference type="EMBL" id="KAJ1129500.1"/>
    </source>
</evidence>
<organism evidence="2 3">
    <name type="scientific">Pleurodeles waltl</name>
    <name type="common">Iberian ribbed newt</name>
    <dbReference type="NCBI Taxonomy" id="8319"/>
    <lineage>
        <taxon>Eukaryota</taxon>
        <taxon>Metazoa</taxon>
        <taxon>Chordata</taxon>
        <taxon>Craniata</taxon>
        <taxon>Vertebrata</taxon>
        <taxon>Euteleostomi</taxon>
        <taxon>Amphibia</taxon>
        <taxon>Batrachia</taxon>
        <taxon>Caudata</taxon>
        <taxon>Salamandroidea</taxon>
        <taxon>Salamandridae</taxon>
        <taxon>Pleurodelinae</taxon>
        <taxon>Pleurodeles</taxon>
    </lineage>
</organism>
<name>A0AAV7PV38_PLEWA</name>
<comment type="caution">
    <text evidence="2">The sequence shown here is derived from an EMBL/GenBank/DDBJ whole genome shotgun (WGS) entry which is preliminary data.</text>
</comment>
<feature type="compositionally biased region" description="Basic and acidic residues" evidence="1">
    <location>
        <begin position="23"/>
        <end position="42"/>
    </location>
</feature>
<accession>A0AAV7PV38</accession>
<protein>
    <submittedName>
        <fullName evidence="2">Uncharacterized protein</fullName>
    </submittedName>
</protein>
<dbReference type="AlphaFoldDB" id="A0AAV7PV38"/>